<evidence type="ECO:0000313" key="2">
    <source>
        <dbReference type="Proteomes" id="UP000181997"/>
    </source>
</evidence>
<evidence type="ECO:0000313" key="1">
    <source>
        <dbReference type="EMBL" id="SCB98436.1"/>
    </source>
</evidence>
<accession>A0A1C4AV80</accession>
<gene>
    <name evidence="1" type="ORF">GA0061094_1644</name>
</gene>
<organism evidence="1 2">
    <name type="scientific">[Bacillus] enclensis</name>
    <dbReference type="NCBI Taxonomy" id="1402860"/>
    <lineage>
        <taxon>Bacteria</taxon>
        <taxon>Bacillati</taxon>
        <taxon>Bacillota</taxon>
        <taxon>Bacilli</taxon>
        <taxon>Bacillales</taxon>
        <taxon>Bacillaceae</taxon>
        <taxon>Rossellomorea</taxon>
    </lineage>
</organism>
<dbReference type="EMBL" id="FMAU01000002">
    <property type="protein sequence ID" value="SCB98436.1"/>
    <property type="molecule type" value="Genomic_DNA"/>
</dbReference>
<dbReference type="Proteomes" id="UP000181997">
    <property type="component" value="Unassembled WGS sequence"/>
</dbReference>
<proteinExistence type="predicted"/>
<sequence length="171" mass="19788">MNIKRILGGIRRLIWLILKDYFSNLKDFSPIIRRFRFSSPLNRSGRQRTPSCPVRLMPHASDQSPSAFRIVQLRWLEARGHKSNKPKRQRAPFRLVCLMLVASERAASAFRIVQLQGLEAHVISQTGQEGKERLHARFVLCHPPLTKALPHFVLKLYQLSDNIYFCSQTPT</sequence>
<name>A0A1C4AV80_9BACI</name>
<reference evidence="2" key="1">
    <citation type="submission" date="2016-08" db="EMBL/GenBank/DDBJ databases">
        <authorList>
            <person name="Varghese N."/>
            <person name="Submissions Spin"/>
        </authorList>
    </citation>
    <scope>NUCLEOTIDE SEQUENCE [LARGE SCALE GENOMIC DNA]</scope>
    <source>
        <strain evidence="2">SGD-1123</strain>
    </source>
</reference>
<protein>
    <submittedName>
        <fullName evidence="1">Uncharacterized protein</fullName>
    </submittedName>
</protein>
<keyword evidence="2" id="KW-1185">Reference proteome</keyword>
<dbReference type="AlphaFoldDB" id="A0A1C4AV80"/>